<dbReference type="CDD" id="cd06841">
    <property type="entry name" value="PLPDE_III_MccE_like"/>
    <property type="match status" value="1"/>
</dbReference>
<dbReference type="PATRIC" id="fig|1339350.3.peg.1646"/>
<dbReference type="PRINTS" id="PR01179">
    <property type="entry name" value="ODADCRBXLASE"/>
</dbReference>
<dbReference type="Pfam" id="PF00278">
    <property type="entry name" value="Orn_DAP_Arg_deC"/>
    <property type="match status" value="1"/>
</dbReference>
<name>A0A078RAT1_PHOVU</name>
<dbReference type="InterPro" id="IPR029066">
    <property type="entry name" value="PLP-binding_barrel"/>
</dbReference>
<gene>
    <name evidence="7" type="ORF">M097_1705</name>
</gene>
<feature type="modified residue" description="N6-(pyridoxal phosphate)lysine" evidence="3">
    <location>
        <position position="43"/>
    </location>
</feature>
<comment type="caution">
    <text evidence="7">The sequence shown here is derived from an EMBL/GenBank/DDBJ whole genome shotgun (WGS) entry which is preliminary data.</text>
</comment>
<dbReference type="EMBL" id="JNHI01000007">
    <property type="protein sequence ID" value="KDS31721.1"/>
    <property type="molecule type" value="Genomic_DNA"/>
</dbReference>
<comment type="cofactor">
    <cofactor evidence="1 3">
        <name>pyridoxal 5'-phosphate</name>
        <dbReference type="ChEBI" id="CHEBI:597326"/>
    </cofactor>
</comment>
<dbReference type="SUPFAM" id="SSF50621">
    <property type="entry name" value="Alanine racemase C-terminal domain-like"/>
    <property type="match status" value="1"/>
</dbReference>
<dbReference type="Gene3D" id="3.20.20.10">
    <property type="entry name" value="Alanine racemase"/>
    <property type="match status" value="1"/>
</dbReference>
<dbReference type="GO" id="GO:0008836">
    <property type="term" value="F:diaminopimelate decarboxylase activity"/>
    <property type="evidence" value="ECO:0007669"/>
    <property type="project" value="TreeGrafter"/>
</dbReference>
<accession>A0A078RAT1</accession>
<evidence type="ECO:0000256" key="1">
    <source>
        <dbReference type="ARBA" id="ARBA00001933"/>
    </source>
</evidence>
<dbReference type="SUPFAM" id="SSF51419">
    <property type="entry name" value="PLP-binding barrel"/>
    <property type="match status" value="1"/>
</dbReference>
<reference evidence="7 8" key="1">
    <citation type="submission" date="2014-04" db="EMBL/GenBank/DDBJ databases">
        <authorList>
            <person name="Sears C."/>
            <person name="Carroll K."/>
            <person name="Sack B.R."/>
            <person name="Qadri F."/>
            <person name="Myers L.L."/>
            <person name="Chung G.-T."/>
            <person name="Escheverria P."/>
            <person name="Fraser C.M."/>
            <person name="Sadzewicz L."/>
            <person name="Shefchek K.A."/>
            <person name="Tallon L."/>
            <person name="Das S.P."/>
            <person name="Daugherty S."/>
            <person name="Mongodin E.F."/>
        </authorList>
    </citation>
    <scope>NUCLEOTIDE SEQUENCE [LARGE SCALE GENOMIC DNA]</scope>
    <source>
        <strain evidence="8">3775 SL(B) 10 (iv)</strain>
    </source>
</reference>
<evidence type="ECO:0000256" key="3">
    <source>
        <dbReference type="PIRSR" id="PIRSR600183-50"/>
    </source>
</evidence>
<sequence length="391" mass="44599">MQLSNLKTPCFILDSDKLVSNVLEFKRALNSRFSNHCIGYSIKTNSLPYMLHMLNELGCYAEVVSYTEYALALQVGFEKSHIVYNGPAKDKETFLDAIKNGAYVNIDTKREIEWLNNLNKQHSYKVGIRVNLNLGKISPEDAKEGESDSRFGFSFENGELEEAINKIQLCKNVKLGGLHLHRTSLTRSLNVYRNICKYAIRIINSLGLELDYIDVGGGYFGDKPNAPTYKEYVDTIYSSLLEEGIDVSKMKVIVEPGNAIVASPFSFLSEIIDTKKIGDSQIIVTDGSRNDVDPFFLKKDYFKSFIRKQEEKVFIDSQMVVGCSCLEYDKLFTLQNQPLLNVGDRILYQNVGAYTMTLSPLFIRFFPRVYLKTLNGYEIIREEWTVNDLKQ</sequence>
<feature type="active site" description="Proton donor" evidence="3">
    <location>
        <position position="325"/>
    </location>
</feature>
<dbReference type="InterPro" id="IPR000183">
    <property type="entry name" value="Orn/DAP/Arg_de-COase"/>
</dbReference>
<protein>
    <submittedName>
        <fullName evidence="7">Pyridoxal-dependent decarboxylase, pyridoxal binding domain protein</fullName>
    </submittedName>
</protein>
<evidence type="ECO:0000259" key="5">
    <source>
        <dbReference type="Pfam" id="PF00278"/>
    </source>
</evidence>
<evidence type="ECO:0000256" key="2">
    <source>
        <dbReference type="ARBA" id="ARBA00022898"/>
    </source>
</evidence>
<dbReference type="InterPro" id="IPR022644">
    <property type="entry name" value="De-COase2_N"/>
</dbReference>
<evidence type="ECO:0000313" key="7">
    <source>
        <dbReference type="EMBL" id="KDS31721.1"/>
    </source>
</evidence>
<dbReference type="RefSeq" id="WP_032945319.1">
    <property type="nucleotide sequence ID" value="NZ_JNHI01000007.1"/>
</dbReference>
<dbReference type="InterPro" id="IPR009006">
    <property type="entry name" value="Ala_racemase/Decarboxylase_C"/>
</dbReference>
<dbReference type="PANTHER" id="PTHR43727:SF3">
    <property type="entry name" value="GROUP IV DECARBOXYLASE"/>
    <property type="match status" value="1"/>
</dbReference>
<dbReference type="Gene3D" id="2.40.37.10">
    <property type="entry name" value="Lyase, Ornithine Decarboxylase, Chain A, domain 1"/>
    <property type="match status" value="1"/>
</dbReference>
<comment type="similarity">
    <text evidence="4">Belongs to the Orn/Lys/Arg decarboxylase class-II family.</text>
</comment>
<dbReference type="InterPro" id="IPR022643">
    <property type="entry name" value="De-COase2_C"/>
</dbReference>
<dbReference type="Proteomes" id="UP000028134">
    <property type="component" value="Unassembled WGS sequence"/>
</dbReference>
<dbReference type="Pfam" id="PF02784">
    <property type="entry name" value="Orn_Arg_deC_N"/>
    <property type="match status" value="1"/>
</dbReference>
<dbReference type="PANTHER" id="PTHR43727">
    <property type="entry name" value="DIAMINOPIMELATE DECARBOXYLASE"/>
    <property type="match status" value="1"/>
</dbReference>
<dbReference type="AlphaFoldDB" id="A0A078RAT1"/>
<feature type="domain" description="Orn/DAP/Arg decarboxylase 2 C-terminal" evidence="5">
    <location>
        <begin position="263"/>
        <end position="352"/>
    </location>
</feature>
<organism evidence="7 8">
    <name type="scientific">Phocaeicola vulgatus str. 3775 SL</name>
    <name type="common">B</name>
    <name type="synonym">iv</name>
    <dbReference type="NCBI Taxonomy" id="1339350"/>
    <lineage>
        <taxon>Bacteria</taxon>
        <taxon>Pseudomonadati</taxon>
        <taxon>Bacteroidota</taxon>
        <taxon>Bacteroidia</taxon>
        <taxon>Bacteroidales</taxon>
        <taxon>Bacteroidaceae</taxon>
        <taxon>Phocaeicola</taxon>
    </lineage>
</organism>
<evidence type="ECO:0000313" key="8">
    <source>
        <dbReference type="Proteomes" id="UP000028134"/>
    </source>
</evidence>
<evidence type="ECO:0000256" key="4">
    <source>
        <dbReference type="RuleBase" id="RU003737"/>
    </source>
</evidence>
<keyword evidence="2 3" id="KW-0663">Pyridoxal phosphate</keyword>
<dbReference type="GO" id="GO:0009089">
    <property type="term" value="P:lysine biosynthetic process via diaminopimelate"/>
    <property type="evidence" value="ECO:0007669"/>
    <property type="project" value="TreeGrafter"/>
</dbReference>
<proteinExistence type="inferred from homology"/>
<feature type="domain" description="Orn/DAP/Arg decarboxylase 2 N-terminal" evidence="6">
    <location>
        <begin position="27"/>
        <end position="262"/>
    </location>
</feature>
<evidence type="ECO:0000259" key="6">
    <source>
        <dbReference type="Pfam" id="PF02784"/>
    </source>
</evidence>